<keyword evidence="3" id="KW-1185">Reference proteome</keyword>
<feature type="domain" description="Nucleotidyl transferase" evidence="1">
    <location>
        <begin position="3"/>
        <end position="202"/>
    </location>
</feature>
<dbReference type="SUPFAM" id="SSF53448">
    <property type="entry name" value="Nucleotide-diphospho-sugar transferases"/>
    <property type="match status" value="1"/>
</dbReference>
<proteinExistence type="predicted"/>
<evidence type="ECO:0000259" key="1">
    <source>
        <dbReference type="Pfam" id="PF00483"/>
    </source>
</evidence>
<dbReference type="AlphaFoldDB" id="A0A1W1IAG5"/>
<dbReference type="Gene3D" id="3.90.550.10">
    <property type="entry name" value="Spore Coat Polysaccharide Biosynthesis Protein SpsA, Chain A"/>
    <property type="match status" value="1"/>
</dbReference>
<reference evidence="2 3" key="1">
    <citation type="submission" date="2017-03" db="EMBL/GenBank/DDBJ databases">
        <authorList>
            <person name="Afonso C.L."/>
            <person name="Miller P.J."/>
            <person name="Scott M.A."/>
            <person name="Spackman E."/>
            <person name="Goraichik I."/>
            <person name="Dimitrov K.M."/>
            <person name="Suarez D.L."/>
            <person name="Swayne D.E."/>
        </authorList>
    </citation>
    <scope>NUCLEOTIDE SEQUENCE [LARGE SCALE GENOMIC DNA]</scope>
    <source>
        <strain evidence="2">Genome sequencing of Nitrospira japonica strain NJ11</strain>
    </source>
</reference>
<dbReference type="Pfam" id="PF00483">
    <property type="entry name" value="NTP_transferase"/>
    <property type="match status" value="1"/>
</dbReference>
<gene>
    <name evidence="2" type="ORF">NSJP_3818</name>
</gene>
<evidence type="ECO:0000313" key="2">
    <source>
        <dbReference type="EMBL" id="SLM49985.1"/>
    </source>
</evidence>
<dbReference type="InterPro" id="IPR005835">
    <property type="entry name" value="NTP_transferase_dom"/>
</dbReference>
<name>A0A1W1IAG5_9BACT</name>
<accession>A0A1W1IAG5</accession>
<dbReference type="STRING" id="1325564.NSJP_3818"/>
<dbReference type="KEGG" id="nja:NSJP_3818"/>
<dbReference type="Proteomes" id="UP000192042">
    <property type="component" value="Chromosome I"/>
</dbReference>
<organism evidence="2 3">
    <name type="scientific">Nitrospira japonica</name>
    <dbReference type="NCBI Taxonomy" id="1325564"/>
    <lineage>
        <taxon>Bacteria</taxon>
        <taxon>Pseudomonadati</taxon>
        <taxon>Nitrospirota</taxon>
        <taxon>Nitrospiria</taxon>
        <taxon>Nitrospirales</taxon>
        <taxon>Nitrospiraceae</taxon>
        <taxon>Nitrospira</taxon>
    </lineage>
</organism>
<dbReference type="EMBL" id="LT828648">
    <property type="protein sequence ID" value="SLM49985.1"/>
    <property type="molecule type" value="Genomic_DNA"/>
</dbReference>
<dbReference type="InterPro" id="IPR013446">
    <property type="entry name" value="G1P_cyt_trans-like"/>
</dbReference>
<dbReference type="PANTHER" id="PTHR47183">
    <property type="entry name" value="GLUCOSE-1-PHOSPHATE CYTIDYLYLTRANSFERASE-RELATED"/>
    <property type="match status" value="1"/>
</dbReference>
<dbReference type="OrthoDB" id="9788272at2"/>
<dbReference type="InterPro" id="IPR029044">
    <property type="entry name" value="Nucleotide-diphossugar_trans"/>
</dbReference>
<evidence type="ECO:0000313" key="3">
    <source>
        <dbReference type="Proteomes" id="UP000192042"/>
    </source>
</evidence>
<dbReference type="PANTHER" id="PTHR47183:SF3">
    <property type="entry name" value="TRANSFERASE"/>
    <property type="match status" value="1"/>
</dbReference>
<dbReference type="RefSeq" id="WP_080888150.1">
    <property type="nucleotide sequence ID" value="NZ_LT828648.1"/>
</dbReference>
<protein>
    <recommendedName>
        <fullName evidence="1">Nucleotidyl transferase domain-containing protein</fullName>
    </recommendedName>
</protein>
<sequence length="260" mass="30070">MKVVLFCGGLGLRIREYSQNIPKPMVPIGYRPVAWHIMKYYAHYGHKEFILCLGHAADVVKQYFLNYSECASNDFVMSEGGKKVDLINTDIQDWRITFVETGANANIGQRLKAIEKYLGDDEEFLANYSDGLTDLPLPVQLAHFRKMNKVASFASITPRLSYHLVSADADGVVETIQEMNKTSLRINGGYFIFKRRIFDYLLPGEELVQEPFRRLIKDRQLIGYRYDGFWAAMDTFKDKQVLDEIYAQGRAPWEVWRKND</sequence>
<dbReference type="GO" id="GO:0047343">
    <property type="term" value="F:glucose-1-phosphate cytidylyltransferase activity"/>
    <property type="evidence" value="ECO:0007669"/>
    <property type="project" value="InterPro"/>
</dbReference>